<dbReference type="Ensembl" id="ENSCCRT00020114400.1">
    <property type="protein sequence ID" value="ENSCCRP00020104733.1"/>
    <property type="gene ID" value="ENSCCRG00020047802.1"/>
</dbReference>
<evidence type="ECO:0000313" key="2">
    <source>
        <dbReference type="Proteomes" id="UP000694701"/>
    </source>
</evidence>
<name>A0A8C2Q4D2_CYPCA</name>
<evidence type="ECO:0000313" key="1">
    <source>
        <dbReference type="Ensembl" id="ENSCCRP00020104733.1"/>
    </source>
</evidence>
<organism evidence="1 2">
    <name type="scientific">Cyprinus carpio</name>
    <name type="common">Common carp</name>
    <dbReference type="NCBI Taxonomy" id="7962"/>
    <lineage>
        <taxon>Eukaryota</taxon>
        <taxon>Metazoa</taxon>
        <taxon>Chordata</taxon>
        <taxon>Craniata</taxon>
        <taxon>Vertebrata</taxon>
        <taxon>Euteleostomi</taxon>
        <taxon>Actinopterygii</taxon>
        <taxon>Neopterygii</taxon>
        <taxon>Teleostei</taxon>
        <taxon>Ostariophysi</taxon>
        <taxon>Cypriniformes</taxon>
        <taxon>Cyprinidae</taxon>
        <taxon>Cyprininae</taxon>
        <taxon>Cyprinus</taxon>
    </lineage>
</organism>
<reference evidence="1" key="1">
    <citation type="submission" date="2025-08" db="UniProtKB">
        <authorList>
            <consortium name="Ensembl"/>
        </authorList>
    </citation>
    <scope>IDENTIFICATION</scope>
</reference>
<dbReference type="Gene3D" id="3.80.10.10">
    <property type="entry name" value="Ribonuclease Inhibitor"/>
    <property type="match status" value="1"/>
</dbReference>
<dbReference type="Proteomes" id="UP000694701">
    <property type="component" value="Unplaced"/>
</dbReference>
<sequence length="72" mass="8378">INRFIKCFYSLLSSRFITEDQHYSCMGRNLSYIPPSIPSSIQTLDFSFNVLKLLQKTVFPVLSFLQVLDLSR</sequence>
<proteinExistence type="predicted"/>
<protein>
    <submittedName>
        <fullName evidence="1">Uncharacterized protein</fullName>
    </submittedName>
</protein>
<accession>A0A8C2Q4D2</accession>
<dbReference type="SUPFAM" id="SSF52058">
    <property type="entry name" value="L domain-like"/>
    <property type="match status" value="1"/>
</dbReference>
<dbReference type="AlphaFoldDB" id="A0A8C2Q4D2"/>
<dbReference type="InterPro" id="IPR032675">
    <property type="entry name" value="LRR_dom_sf"/>
</dbReference>